<dbReference type="SUPFAM" id="SSF46604">
    <property type="entry name" value="Epsilon subunit of F1F0-ATP synthase C-terminal domain"/>
    <property type="match status" value="1"/>
</dbReference>
<gene>
    <name evidence="14" type="primary">atpC</name>
    <name evidence="19" type="ORF">DFP95_110155</name>
</gene>
<dbReference type="OrthoDB" id="9804110at2"/>
<evidence type="ECO:0000256" key="5">
    <source>
        <dbReference type="ARBA" id="ARBA00022448"/>
    </source>
</evidence>
<keyword evidence="5 14" id="KW-0813">Transport</keyword>
<evidence type="ECO:0000256" key="16">
    <source>
        <dbReference type="SAM" id="Coils"/>
    </source>
</evidence>
<dbReference type="Pfam" id="PF02823">
    <property type="entry name" value="ATP-synt_DE_N"/>
    <property type="match status" value="1"/>
</dbReference>
<dbReference type="Proteomes" id="UP000256869">
    <property type="component" value="Unassembled WGS sequence"/>
</dbReference>
<evidence type="ECO:0000256" key="9">
    <source>
        <dbReference type="ARBA" id="ARBA00023136"/>
    </source>
</evidence>
<dbReference type="GO" id="GO:0005524">
    <property type="term" value="F:ATP binding"/>
    <property type="evidence" value="ECO:0007669"/>
    <property type="project" value="UniProtKB-UniRule"/>
</dbReference>
<keyword evidence="11 14" id="KW-0066">ATP synthesis</keyword>
<name>A0A3D9I7F3_9BACL</name>
<organism evidence="19 20">
    <name type="scientific">Cohnella lupini</name>
    <dbReference type="NCBI Taxonomy" id="1294267"/>
    <lineage>
        <taxon>Bacteria</taxon>
        <taxon>Bacillati</taxon>
        <taxon>Bacillota</taxon>
        <taxon>Bacilli</taxon>
        <taxon>Bacillales</taxon>
        <taxon>Paenibacillaceae</taxon>
        <taxon>Cohnella</taxon>
    </lineage>
</organism>
<evidence type="ECO:0000256" key="15">
    <source>
        <dbReference type="RuleBase" id="RU003656"/>
    </source>
</evidence>
<evidence type="ECO:0000256" key="14">
    <source>
        <dbReference type="HAMAP-Rule" id="MF_00530"/>
    </source>
</evidence>
<keyword evidence="9 14" id="KW-0472">Membrane</keyword>
<dbReference type="NCBIfam" id="NF009980">
    <property type="entry name" value="PRK13446.1"/>
    <property type="match status" value="1"/>
</dbReference>
<dbReference type="SUPFAM" id="SSF51344">
    <property type="entry name" value="Epsilon subunit of F1F0-ATP synthase N-terminal domain"/>
    <property type="match status" value="1"/>
</dbReference>
<dbReference type="GO" id="GO:0046933">
    <property type="term" value="F:proton-transporting ATP synthase activity, rotational mechanism"/>
    <property type="evidence" value="ECO:0007669"/>
    <property type="project" value="UniProtKB-UniRule"/>
</dbReference>
<dbReference type="CDD" id="cd12152">
    <property type="entry name" value="F1-ATPase_delta"/>
    <property type="match status" value="1"/>
</dbReference>
<comment type="function">
    <text evidence="1 14">Produces ATP from ADP in the presence of a proton gradient across the membrane.</text>
</comment>
<feature type="coiled-coil region" evidence="16">
    <location>
        <begin position="90"/>
        <end position="133"/>
    </location>
</feature>
<keyword evidence="10 14" id="KW-0139">CF(1)</keyword>
<comment type="similarity">
    <text evidence="3 14 15">Belongs to the ATPase epsilon chain family.</text>
</comment>
<accession>A0A3D9I7F3</accession>
<keyword evidence="6 14" id="KW-1003">Cell membrane</keyword>
<evidence type="ECO:0000259" key="18">
    <source>
        <dbReference type="Pfam" id="PF02823"/>
    </source>
</evidence>
<evidence type="ECO:0000256" key="13">
    <source>
        <dbReference type="ARBA" id="ARBA00031795"/>
    </source>
</evidence>
<evidence type="ECO:0000256" key="11">
    <source>
        <dbReference type="ARBA" id="ARBA00023310"/>
    </source>
</evidence>
<dbReference type="PANTHER" id="PTHR13822:SF10">
    <property type="entry name" value="ATP SYNTHASE EPSILON CHAIN, CHLOROPLASTIC"/>
    <property type="match status" value="1"/>
</dbReference>
<evidence type="ECO:0000256" key="3">
    <source>
        <dbReference type="ARBA" id="ARBA00005712"/>
    </source>
</evidence>
<dbReference type="RefSeq" id="WP_115993967.1">
    <property type="nucleotide sequence ID" value="NZ_QRDY01000010.1"/>
</dbReference>
<dbReference type="Gene3D" id="1.20.5.440">
    <property type="entry name" value="ATP synthase delta/epsilon subunit, C-terminal domain"/>
    <property type="match status" value="1"/>
</dbReference>
<feature type="domain" description="ATP synthase epsilon subunit C-terminal" evidence="17">
    <location>
        <begin position="87"/>
        <end position="131"/>
    </location>
</feature>
<dbReference type="InterPro" id="IPR036771">
    <property type="entry name" value="ATPsynth_dsu/esu_N"/>
</dbReference>
<keyword evidence="20" id="KW-1185">Reference proteome</keyword>
<evidence type="ECO:0000256" key="10">
    <source>
        <dbReference type="ARBA" id="ARBA00023196"/>
    </source>
</evidence>
<dbReference type="GO" id="GO:0045259">
    <property type="term" value="C:proton-transporting ATP synthase complex"/>
    <property type="evidence" value="ECO:0007669"/>
    <property type="project" value="UniProtKB-KW"/>
</dbReference>
<evidence type="ECO:0000313" key="19">
    <source>
        <dbReference type="EMBL" id="RED57682.1"/>
    </source>
</evidence>
<dbReference type="Gene3D" id="2.60.15.10">
    <property type="entry name" value="F0F1 ATP synthase delta/epsilon subunit, N-terminal"/>
    <property type="match status" value="1"/>
</dbReference>
<keyword evidence="7 14" id="KW-0375">Hydrogen ion transport</keyword>
<comment type="subcellular location">
    <subcellularLocation>
        <location evidence="2 14">Cell membrane</location>
        <topology evidence="2 14">Peripheral membrane protein</topology>
    </subcellularLocation>
</comment>
<dbReference type="InterPro" id="IPR036794">
    <property type="entry name" value="ATP_F1_dsu/esu_C_sf"/>
</dbReference>
<proteinExistence type="inferred from homology"/>
<evidence type="ECO:0000259" key="17">
    <source>
        <dbReference type="Pfam" id="PF00401"/>
    </source>
</evidence>
<dbReference type="Pfam" id="PF00401">
    <property type="entry name" value="ATP-synt_DE"/>
    <property type="match status" value="1"/>
</dbReference>
<dbReference type="AlphaFoldDB" id="A0A3D9I7F3"/>
<evidence type="ECO:0000313" key="20">
    <source>
        <dbReference type="Proteomes" id="UP000256869"/>
    </source>
</evidence>
<evidence type="ECO:0000256" key="1">
    <source>
        <dbReference type="ARBA" id="ARBA00003543"/>
    </source>
</evidence>
<dbReference type="EMBL" id="QRDY01000010">
    <property type="protein sequence ID" value="RED57682.1"/>
    <property type="molecule type" value="Genomic_DNA"/>
</dbReference>
<dbReference type="NCBIfam" id="TIGR01216">
    <property type="entry name" value="ATP_synt_epsi"/>
    <property type="match status" value="1"/>
</dbReference>
<evidence type="ECO:0000256" key="2">
    <source>
        <dbReference type="ARBA" id="ARBA00004202"/>
    </source>
</evidence>
<sequence length="133" mass="14664">MSTLRLEIVTPERKVYEKDVNMVVVKGVAGELGILPHHIPLVTPLKVAPVKAKIGNTNEFIAVHGGFMEVRKDKVVILAEAAEMGSDIDVSRARMAKERAERRLAQKQSDINAQRAELALQRAISRLETAGEQ</sequence>
<feature type="domain" description="ATP synthase F1 complex delta/epsilon subunit N-terminal" evidence="18">
    <location>
        <begin position="4"/>
        <end position="82"/>
    </location>
</feature>
<evidence type="ECO:0000256" key="12">
    <source>
        <dbReference type="ARBA" id="ARBA00030215"/>
    </source>
</evidence>
<dbReference type="InterPro" id="IPR001469">
    <property type="entry name" value="ATP_synth_F1_dsu/esu"/>
</dbReference>
<evidence type="ECO:0000256" key="4">
    <source>
        <dbReference type="ARBA" id="ARBA00014480"/>
    </source>
</evidence>
<dbReference type="FunFam" id="2.60.15.10:FF:000001">
    <property type="entry name" value="ATP synthase epsilon chain"/>
    <property type="match status" value="1"/>
</dbReference>
<evidence type="ECO:0000256" key="8">
    <source>
        <dbReference type="ARBA" id="ARBA00023065"/>
    </source>
</evidence>
<protein>
    <recommendedName>
        <fullName evidence="4 14">ATP synthase epsilon chain</fullName>
    </recommendedName>
    <alternativeName>
        <fullName evidence="13 14">ATP synthase F1 sector epsilon subunit</fullName>
    </alternativeName>
    <alternativeName>
        <fullName evidence="12 14">F-ATPase epsilon subunit</fullName>
    </alternativeName>
</protein>
<reference evidence="19 20" key="1">
    <citation type="submission" date="2018-07" db="EMBL/GenBank/DDBJ databases">
        <title>Genomic Encyclopedia of Type Strains, Phase III (KMG-III): the genomes of soil and plant-associated and newly described type strains.</title>
        <authorList>
            <person name="Whitman W."/>
        </authorList>
    </citation>
    <scope>NUCLEOTIDE SEQUENCE [LARGE SCALE GENOMIC DNA]</scope>
    <source>
        <strain evidence="19 20">CECT 8236</strain>
    </source>
</reference>
<evidence type="ECO:0000256" key="6">
    <source>
        <dbReference type="ARBA" id="ARBA00022475"/>
    </source>
</evidence>
<keyword evidence="16" id="KW-0175">Coiled coil</keyword>
<dbReference type="NCBIfam" id="NF001846">
    <property type="entry name" value="PRK00571.1-3"/>
    <property type="match status" value="1"/>
</dbReference>
<comment type="caution">
    <text evidence="19">The sequence shown here is derived from an EMBL/GenBank/DDBJ whole genome shotgun (WGS) entry which is preliminary data.</text>
</comment>
<comment type="subunit">
    <text evidence="14 15">F-type ATPases have 2 components, CF(1) - the catalytic core - and CF(0) - the membrane proton channel. CF(1) has five subunits: alpha(3), beta(3), gamma(1), delta(1), epsilon(1). CF(0) has three main subunits: a, b and c.</text>
</comment>
<dbReference type="HAMAP" id="MF_00530">
    <property type="entry name" value="ATP_synth_epsil_bac"/>
    <property type="match status" value="1"/>
</dbReference>
<dbReference type="PANTHER" id="PTHR13822">
    <property type="entry name" value="ATP SYNTHASE DELTA/EPSILON CHAIN"/>
    <property type="match status" value="1"/>
</dbReference>
<dbReference type="InterPro" id="IPR020547">
    <property type="entry name" value="ATP_synth_F1_esu_C"/>
</dbReference>
<keyword evidence="8 14" id="KW-0406">Ion transport</keyword>
<dbReference type="GO" id="GO:0005886">
    <property type="term" value="C:plasma membrane"/>
    <property type="evidence" value="ECO:0007669"/>
    <property type="project" value="UniProtKB-SubCell"/>
</dbReference>
<evidence type="ECO:0000256" key="7">
    <source>
        <dbReference type="ARBA" id="ARBA00022781"/>
    </source>
</evidence>
<dbReference type="InterPro" id="IPR020546">
    <property type="entry name" value="ATP_synth_F1_dsu/esu_N"/>
</dbReference>